<name>A0A177M8D8_METMH</name>
<reference evidence="7 8" key="1">
    <citation type="submission" date="2016-03" db="EMBL/GenBank/DDBJ databases">
        <authorList>
            <person name="Ploux O."/>
        </authorList>
    </citation>
    <scope>NUCLEOTIDE SEQUENCE [LARGE SCALE GENOMIC DNA]</scope>
    <source>
        <strain evidence="7 8">R-45363</strain>
    </source>
</reference>
<evidence type="ECO:0000313" key="7">
    <source>
        <dbReference type="EMBL" id="OAI01615.1"/>
    </source>
</evidence>
<dbReference type="Gene3D" id="3.90.226.10">
    <property type="entry name" value="2-enoyl-CoA Hydratase, Chain A, domain 1"/>
    <property type="match status" value="1"/>
</dbReference>
<dbReference type="GO" id="GO:0008236">
    <property type="term" value="F:serine-type peptidase activity"/>
    <property type="evidence" value="ECO:0007669"/>
    <property type="project" value="UniProtKB-KW"/>
</dbReference>
<evidence type="ECO:0000256" key="3">
    <source>
        <dbReference type="ARBA" id="ARBA00022801"/>
    </source>
</evidence>
<keyword evidence="4" id="KW-0720">Serine protease</keyword>
<dbReference type="InterPro" id="IPR002142">
    <property type="entry name" value="Peptidase_S49"/>
</dbReference>
<evidence type="ECO:0000256" key="5">
    <source>
        <dbReference type="SAM" id="Phobius"/>
    </source>
</evidence>
<feature type="transmembrane region" description="Helical" evidence="5">
    <location>
        <begin position="43"/>
        <end position="62"/>
    </location>
</feature>
<dbReference type="NCBIfam" id="TIGR00706">
    <property type="entry name" value="SppA_dom"/>
    <property type="match status" value="1"/>
</dbReference>
<keyword evidence="5" id="KW-0472">Membrane</keyword>
<evidence type="ECO:0000256" key="1">
    <source>
        <dbReference type="ARBA" id="ARBA00008683"/>
    </source>
</evidence>
<dbReference type="Gene3D" id="6.20.330.10">
    <property type="match status" value="1"/>
</dbReference>
<dbReference type="RefSeq" id="WP_064009433.1">
    <property type="nucleotide sequence ID" value="NZ_LUUG01000088.1"/>
</dbReference>
<dbReference type="CDD" id="cd07023">
    <property type="entry name" value="S49_Sppa_N_C"/>
    <property type="match status" value="1"/>
</dbReference>
<dbReference type="PANTHER" id="PTHR42987">
    <property type="entry name" value="PEPTIDASE S49"/>
    <property type="match status" value="1"/>
</dbReference>
<keyword evidence="5" id="KW-1133">Transmembrane helix</keyword>
<dbReference type="PANTHER" id="PTHR42987:SF8">
    <property type="entry name" value="PROTEINASE"/>
    <property type="match status" value="1"/>
</dbReference>
<dbReference type="AlphaFoldDB" id="A0A177M8D8"/>
<dbReference type="InterPro" id="IPR004635">
    <property type="entry name" value="Pept_S49_SppA"/>
</dbReference>
<feature type="domain" description="Peptidase S49" evidence="6">
    <location>
        <begin position="143"/>
        <end position="284"/>
    </location>
</feature>
<keyword evidence="5" id="KW-0812">Transmembrane</keyword>
<comment type="caution">
    <text evidence="7">The sequence shown here is derived from an EMBL/GenBank/DDBJ whole genome shotgun (WGS) entry which is preliminary data.</text>
</comment>
<dbReference type="GO" id="GO:0006508">
    <property type="term" value="P:proteolysis"/>
    <property type="evidence" value="ECO:0007669"/>
    <property type="project" value="UniProtKB-KW"/>
</dbReference>
<dbReference type="EMBL" id="LUUG01000088">
    <property type="protein sequence ID" value="OAI01615.1"/>
    <property type="molecule type" value="Genomic_DNA"/>
</dbReference>
<keyword evidence="3" id="KW-0378">Hydrolase</keyword>
<dbReference type="InterPro" id="IPR047272">
    <property type="entry name" value="S49_SppA_C"/>
</dbReference>
<evidence type="ECO:0000256" key="2">
    <source>
        <dbReference type="ARBA" id="ARBA00022670"/>
    </source>
</evidence>
<keyword evidence="2" id="KW-0645">Protease</keyword>
<evidence type="ECO:0000256" key="4">
    <source>
        <dbReference type="ARBA" id="ARBA00022825"/>
    </source>
</evidence>
<protein>
    <submittedName>
        <fullName evidence="7">Peptidase S49</fullName>
    </submittedName>
</protein>
<comment type="similarity">
    <text evidence="1">Belongs to the peptidase S49 family.</text>
</comment>
<organism evidence="7 8">
    <name type="scientific">Methylomonas methanica</name>
    <dbReference type="NCBI Taxonomy" id="421"/>
    <lineage>
        <taxon>Bacteria</taxon>
        <taxon>Pseudomonadati</taxon>
        <taxon>Pseudomonadota</taxon>
        <taxon>Gammaproteobacteria</taxon>
        <taxon>Methylococcales</taxon>
        <taxon>Methylococcaceae</taxon>
        <taxon>Methylomonas</taxon>
    </lineage>
</organism>
<gene>
    <name evidence="7" type="ORF">A1332_17200</name>
</gene>
<evidence type="ECO:0000313" key="8">
    <source>
        <dbReference type="Proteomes" id="UP000078090"/>
    </source>
</evidence>
<evidence type="ECO:0000259" key="6">
    <source>
        <dbReference type="Pfam" id="PF01343"/>
    </source>
</evidence>
<proteinExistence type="inferred from homology"/>
<dbReference type="InterPro" id="IPR029045">
    <property type="entry name" value="ClpP/crotonase-like_dom_sf"/>
</dbReference>
<dbReference type="Pfam" id="PF01343">
    <property type="entry name" value="Peptidase_S49"/>
    <property type="match status" value="1"/>
</dbReference>
<dbReference type="OrthoDB" id="9764363at2"/>
<dbReference type="SUPFAM" id="SSF52096">
    <property type="entry name" value="ClpP/crotonase"/>
    <property type="match status" value="1"/>
</dbReference>
<accession>A0A177M8D8</accession>
<sequence>MVENKQDLPEDIAENSPGWEKSVLEKLAFAAIDEQKAARRWGIFFKLLTFAYLTVALGIAVYPKFKEGIDSGTGEHVAIVDVLGQIVQGEAASADTVIEGLRDAAKDKNTKGIILNINSPGGSPVQSAYIYDEIRRLKVEHPQLPIYSVVGDMCASGGYYVASATDKIFVNQASIIGSIGVIMNGFGFTNVLDKLGVERRLLTAGAHKAMLDPFSPVNQQESKHMQSLLDQVHQQFIGAVREGRGKRLKETEAPDMFSGLIWTGTEGVRLGLADDFGSVDSVARDQFGTEEKVNFTPQERLIDRLAGKFGASFGHAIASSLSIPAIQ</sequence>
<dbReference type="Proteomes" id="UP000078090">
    <property type="component" value="Unassembled WGS sequence"/>
</dbReference>